<evidence type="ECO:0000313" key="3">
    <source>
        <dbReference type="Proteomes" id="UP000075359"/>
    </source>
</evidence>
<dbReference type="RefSeq" id="WP_067330336.1">
    <property type="nucleotide sequence ID" value="NZ_LNKT01000012.1"/>
</dbReference>
<evidence type="ECO:0000256" key="1">
    <source>
        <dbReference type="SAM" id="Coils"/>
    </source>
</evidence>
<keyword evidence="1" id="KW-0175">Coiled coil</keyword>
<dbReference type="STRING" id="1630136.AS592_08520"/>
<feature type="coiled-coil region" evidence="1">
    <location>
        <begin position="48"/>
        <end position="75"/>
    </location>
</feature>
<dbReference type="EMBL" id="LNKT01000012">
    <property type="protein sequence ID" value="KYJ86859.1"/>
    <property type="molecule type" value="Genomic_DNA"/>
</dbReference>
<evidence type="ECO:0000313" key="2">
    <source>
        <dbReference type="EMBL" id="KYJ86859.1"/>
    </source>
</evidence>
<proteinExistence type="predicted"/>
<dbReference type="AlphaFoldDB" id="A0A151CH90"/>
<accession>A0A151CH90</accession>
<organism evidence="2 3">
    <name type="scientific">Sulfurovum riftiae</name>
    <dbReference type="NCBI Taxonomy" id="1630136"/>
    <lineage>
        <taxon>Bacteria</taxon>
        <taxon>Pseudomonadati</taxon>
        <taxon>Campylobacterota</taxon>
        <taxon>Epsilonproteobacteria</taxon>
        <taxon>Campylobacterales</taxon>
        <taxon>Sulfurovaceae</taxon>
        <taxon>Sulfurovum</taxon>
    </lineage>
</organism>
<sequence>MSKETKTLDQRIERIYNMAKEHFGEVRFVGIKKHKKIGWVAKIQFDEFESLVAEGESAEDALKNLRKRLKKIIDRYNMV</sequence>
<reference evidence="2 3" key="1">
    <citation type="submission" date="2015-11" db="EMBL/GenBank/DDBJ databases">
        <title>Draft genome of Sulfurovum riftiae 1812E, a member of the Epsilonproteobacteria isolated from the tube of the deep-sea hydrothermal vent tubewom Riftia pachyptila.</title>
        <authorList>
            <person name="Vetriani C."/>
            <person name="Giovannelli D."/>
        </authorList>
    </citation>
    <scope>NUCLEOTIDE SEQUENCE [LARGE SCALE GENOMIC DNA]</scope>
    <source>
        <strain evidence="2 3">1812E</strain>
    </source>
</reference>
<gene>
    <name evidence="2" type="ORF">AS592_08520</name>
</gene>
<keyword evidence="3" id="KW-1185">Reference proteome</keyword>
<comment type="caution">
    <text evidence="2">The sequence shown here is derived from an EMBL/GenBank/DDBJ whole genome shotgun (WGS) entry which is preliminary data.</text>
</comment>
<name>A0A151CH90_9BACT</name>
<dbReference type="Proteomes" id="UP000075359">
    <property type="component" value="Unassembled WGS sequence"/>
</dbReference>
<protein>
    <submittedName>
        <fullName evidence="2">Uncharacterized protein</fullName>
    </submittedName>
</protein>
<dbReference type="OrthoDB" id="5373152at2"/>